<dbReference type="InterPro" id="IPR050109">
    <property type="entry name" value="HTH-type_TetR-like_transc_reg"/>
</dbReference>
<dbReference type="Proteomes" id="UP001501170">
    <property type="component" value="Unassembled WGS sequence"/>
</dbReference>
<proteinExistence type="predicted"/>
<evidence type="ECO:0000256" key="4">
    <source>
        <dbReference type="PROSITE-ProRule" id="PRU00335"/>
    </source>
</evidence>
<dbReference type="InterPro" id="IPR001647">
    <property type="entry name" value="HTH_TetR"/>
</dbReference>
<organism evidence="6 7">
    <name type="scientific">Gordonia cholesterolivorans</name>
    <dbReference type="NCBI Taxonomy" id="559625"/>
    <lineage>
        <taxon>Bacteria</taxon>
        <taxon>Bacillati</taxon>
        <taxon>Actinomycetota</taxon>
        <taxon>Actinomycetes</taxon>
        <taxon>Mycobacteriales</taxon>
        <taxon>Gordoniaceae</taxon>
        <taxon>Gordonia</taxon>
    </lineage>
</organism>
<dbReference type="Gene3D" id="1.10.357.10">
    <property type="entry name" value="Tetracycline Repressor, domain 2"/>
    <property type="match status" value="1"/>
</dbReference>
<keyword evidence="2 4" id="KW-0238">DNA-binding</keyword>
<dbReference type="RefSeq" id="WP_346074654.1">
    <property type="nucleotide sequence ID" value="NZ_BAAARB010000001.1"/>
</dbReference>
<dbReference type="PANTHER" id="PTHR30055">
    <property type="entry name" value="HTH-TYPE TRANSCRIPTIONAL REGULATOR RUTR"/>
    <property type="match status" value="1"/>
</dbReference>
<comment type="caution">
    <text evidence="6">The sequence shown here is derived from an EMBL/GenBank/DDBJ whole genome shotgun (WGS) entry which is preliminary data.</text>
</comment>
<evidence type="ECO:0000313" key="6">
    <source>
        <dbReference type="EMBL" id="GAA2364950.1"/>
    </source>
</evidence>
<feature type="domain" description="HTH tetR-type" evidence="5">
    <location>
        <begin position="16"/>
        <end position="75"/>
    </location>
</feature>
<dbReference type="EMBL" id="BAAARB010000001">
    <property type="protein sequence ID" value="GAA2364950.1"/>
    <property type="molecule type" value="Genomic_DNA"/>
</dbReference>
<dbReference type="InterPro" id="IPR009057">
    <property type="entry name" value="Homeodomain-like_sf"/>
</dbReference>
<dbReference type="InterPro" id="IPR049445">
    <property type="entry name" value="TetR_SbtR-like_C"/>
</dbReference>
<dbReference type="Pfam" id="PF21597">
    <property type="entry name" value="TetR_C_43"/>
    <property type="match status" value="1"/>
</dbReference>
<accession>A0ABN3GZI0</accession>
<evidence type="ECO:0000313" key="7">
    <source>
        <dbReference type="Proteomes" id="UP001501170"/>
    </source>
</evidence>
<keyword evidence="7" id="KW-1185">Reference proteome</keyword>
<evidence type="ECO:0000256" key="2">
    <source>
        <dbReference type="ARBA" id="ARBA00023125"/>
    </source>
</evidence>
<evidence type="ECO:0000256" key="1">
    <source>
        <dbReference type="ARBA" id="ARBA00023015"/>
    </source>
</evidence>
<keyword evidence="3" id="KW-0804">Transcription</keyword>
<reference evidence="6 7" key="1">
    <citation type="journal article" date="2019" name="Int. J. Syst. Evol. Microbiol.">
        <title>The Global Catalogue of Microorganisms (GCM) 10K type strain sequencing project: providing services to taxonomists for standard genome sequencing and annotation.</title>
        <authorList>
            <consortium name="The Broad Institute Genomics Platform"/>
            <consortium name="The Broad Institute Genome Sequencing Center for Infectious Disease"/>
            <person name="Wu L."/>
            <person name="Ma J."/>
        </authorList>
    </citation>
    <scope>NUCLEOTIDE SEQUENCE [LARGE SCALE GENOMIC DNA]</scope>
    <source>
        <strain evidence="6 7">JCM 16227</strain>
    </source>
</reference>
<dbReference type="PROSITE" id="PS50977">
    <property type="entry name" value="HTH_TETR_2"/>
    <property type="match status" value="1"/>
</dbReference>
<dbReference type="SUPFAM" id="SSF48498">
    <property type="entry name" value="Tetracyclin repressor-like, C-terminal domain"/>
    <property type="match status" value="1"/>
</dbReference>
<evidence type="ECO:0000259" key="5">
    <source>
        <dbReference type="PROSITE" id="PS50977"/>
    </source>
</evidence>
<dbReference type="Pfam" id="PF00440">
    <property type="entry name" value="TetR_N"/>
    <property type="match status" value="1"/>
</dbReference>
<sequence length="196" mass="21579">MPAAPEPGTRLRSDAQANYNRLVAAATTVIDREGADAPLTLIAAEADVGIGTLYRRFPTRAHLIEAVYRHRITTLCDTTEDFLTDEPTPHAALQGWMTRFVDMLITHRAVPDAIRPLLASDTDFRTETRNNLIAALVRFLSEGRRTGTIREDVDPVDILRVLTGIAFLSETADHARGSIALVADGLKPQQIRPQQS</sequence>
<protein>
    <submittedName>
        <fullName evidence="6">TetR/AcrR family transcriptional regulator</fullName>
    </submittedName>
</protein>
<gene>
    <name evidence="6" type="ORF">GCM10009855_00180</name>
</gene>
<dbReference type="SUPFAM" id="SSF46689">
    <property type="entry name" value="Homeodomain-like"/>
    <property type="match status" value="1"/>
</dbReference>
<keyword evidence="1" id="KW-0805">Transcription regulation</keyword>
<name>A0ABN3GZI0_9ACTN</name>
<dbReference type="PANTHER" id="PTHR30055:SF234">
    <property type="entry name" value="HTH-TYPE TRANSCRIPTIONAL REGULATOR BETI"/>
    <property type="match status" value="1"/>
</dbReference>
<evidence type="ECO:0000256" key="3">
    <source>
        <dbReference type="ARBA" id="ARBA00023163"/>
    </source>
</evidence>
<feature type="DNA-binding region" description="H-T-H motif" evidence="4">
    <location>
        <begin position="38"/>
        <end position="57"/>
    </location>
</feature>
<dbReference type="InterPro" id="IPR036271">
    <property type="entry name" value="Tet_transcr_reg_TetR-rel_C_sf"/>
</dbReference>